<name>A0A212JCX8_9FIRM</name>
<keyword evidence="1" id="KW-0812">Transmembrane</keyword>
<keyword evidence="1" id="KW-0472">Membrane</keyword>
<dbReference type="EMBL" id="FLUN01000001">
    <property type="protein sequence ID" value="SBV97304.1"/>
    <property type="molecule type" value="Genomic_DNA"/>
</dbReference>
<feature type="transmembrane region" description="Helical" evidence="1">
    <location>
        <begin position="200"/>
        <end position="217"/>
    </location>
</feature>
<organism evidence="3">
    <name type="scientific">uncultured Eubacteriales bacterium</name>
    <dbReference type="NCBI Taxonomy" id="172733"/>
    <lineage>
        <taxon>Bacteria</taxon>
        <taxon>Bacillati</taxon>
        <taxon>Bacillota</taxon>
        <taxon>Clostridia</taxon>
        <taxon>Eubacteriales</taxon>
        <taxon>environmental samples</taxon>
    </lineage>
</organism>
<feature type="transmembrane region" description="Helical" evidence="1">
    <location>
        <begin position="284"/>
        <end position="301"/>
    </location>
</feature>
<protein>
    <recommendedName>
        <fullName evidence="2">DUF2157 domain-containing protein</fullName>
    </recommendedName>
</protein>
<evidence type="ECO:0000259" key="2">
    <source>
        <dbReference type="Pfam" id="PF09925"/>
    </source>
</evidence>
<dbReference type="AlphaFoldDB" id="A0A212JCX8"/>
<feature type="transmembrane region" description="Helical" evidence="1">
    <location>
        <begin position="313"/>
        <end position="344"/>
    </location>
</feature>
<evidence type="ECO:0000256" key="1">
    <source>
        <dbReference type="SAM" id="Phobius"/>
    </source>
</evidence>
<feature type="transmembrane region" description="Helical" evidence="1">
    <location>
        <begin position="159"/>
        <end position="188"/>
    </location>
</feature>
<reference evidence="3" key="1">
    <citation type="submission" date="2016-04" db="EMBL/GenBank/DDBJ databases">
        <authorList>
            <person name="Evans L.H."/>
            <person name="Alamgir A."/>
            <person name="Owens N."/>
            <person name="Weber N.D."/>
            <person name="Virtaneva K."/>
            <person name="Barbian K."/>
            <person name="Babar A."/>
            <person name="Rosenke K."/>
        </authorList>
    </citation>
    <scope>NUCLEOTIDE SEQUENCE</scope>
    <source>
        <strain evidence="3">86</strain>
    </source>
</reference>
<dbReference type="InterPro" id="IPR018677">
    <property type="entry name" value="DUF2157"/>
</dbReference>
<keyword evidence="1" id="KW-1133">Transmembrane helix</keyword>
<evidence type="ECO:0000313" key="3">
    <source>
        <dbReference type="EMBL" id="SBV97304.1"/>
    </source>
</evidence>
<dbReference type="Pfam" id="PF09925">
    <property type="entry name" value="DUF2157"/>
    <property type="match status" value="1"/>
</dbReference>
<sequence>MSTILNNMEWVRKEAAHWVADGIITPEQQELIERRYPVSREGNPLLLFFAILGSLLIGVGIVLIFATNWWRIPIAFKIALAFLPLLAAQLLCLYIFLRKYQSIPFREGGAIFLCLAIFAATALIGQVFHTSSSLEAYVLICILFSLPGVYFFRAKAAMAIYVAGAVFAGWSWPVWVPIVLAGLALPFFWMELADTSHRSVRNYLLFLLSALVAGAVAQSMRHGVNGVEVAMACGLALLLIDALLRRFGGDYFFSAAKLFAILCITATLLITSIDFSYRDSMSRVGILVIVGITAVYAAVRYTGKWKLFSSDLFAAAALVLVLALPAGGVVANLLVMALGVYYIVQGSRTLALVKLNYGMALIILLIAIRFFDSQLDMLARGIVAILLGGALLGINVHISRKRRGESE</sequence>
<proteinExistence type="predicted"/>
<feature type="transmembrane region" description="Helical" evidence="1">
    <location>
        <begin position="377"/>
        <end position="398"/>
    </location>
</feature>
<feature type="transmembrane region" description="Helical" evidence="1">
    <location>
        <begin position="109"/>
        <end position="128"/>
    </location>
</feature>
<feature type="transmembrane region" description="Helical" evidence="1">
    <location>
        <begin position="351"/>
        <end position="371"/>
    </location>
</feature>
<feature type="transmembrane region" description="Helical" evidence="1">
    <location>
        <begin position="134"/>
        <end position="152"/>
    </location>
</feature>
<feature type="transmembrane region" description="Helical" evidence="1">
    <location>
        <begin position="45"/>
        <end position="66"/>
    </location>
</feature>
<accession>A0A212JCX8</accession>
<feature type="transmembrane region" description="Helical" evidence="1">
    <location>
        <begin position="229"/>
        <end position="245"/>
    </location>
</feature>
<feature type="transmembrane region" description="Helical" evidence="1">
    <location>
        <begin position="251"/>
        <end position="272"/>
    </location>
</feature>
<feature type="transmembrane region" description="Helical" evidence="1">
    <location>
        <begin position="78"/>
        <end position="97"/>
    </location>
</feature>
<gene>
    <name evidence="3" type="ORF">KL86CLO1_10893</name>
</gene>
<feature type="domain" description="DUF2157" evidence="2">
    <location>
        <begin position="17"/>
        <end position="156"/>
    </location>
</feature>